<name>A0A562TD84_CHIJA</name>
<dbReference type="Proteomes" id="UP000316778">
    <property type="component" value="Unassembled WGS sequence"/>
</dbReference>
<dbReference type="OrthoDB" id="956134at2"/>
<sequence length="136" mass="15807">MIEATDVRIGNMVWYYDYNMIETEFRVEGILDGYIYNSGLPKSRLPLEKVHPIVLEADHLLQFGFLPGEKEYGEDIHTYSYKYNHRSSIYIKDMSGSFQPLTEAPGGLAPYGRPILHLHQLQNLFYDLTREDIFIG</sequence>
<dbReference type="RefSeq" id="WP_145710137.1">
    <property type="nucleotide sequence ID" value="NZ_BAAAFY010000001.1"/>
</dbReference>
<accession>A0A562TD84</accession>
<keyword evidence="2" id="KW-1185">Reference proteome</keyword>
<dbReference type="EMBL" id="VLLG01000002">
    <property type="protein sequence ID" value="TWI90960.1"/>
    <property type="molecule type" value="Genomic_DNA"/>
</dbReference>
<evidence type="ECO:0000313" key="2">
    <source>
        <dbReference type="Proteomes" id="UP000316778"/>
    </source>
</evidence>
<dbReference type="AlphaFoldDB" id="A0A562TD84"/>
<organism evidence="1 2">
    <name type="scientific">Chitinophaga japonensis</name>
    <name type="common">Flexibacter japonensis</name>
    <dbReference type="NCBI Taxonomy" id="104662"/>
    <lineage>
        <taxon>Bacteria</taxon>
        <taxon>Pseudomonadati</taxon>
        <taxon>Bacteroidota</taxon>
        <taxon>Chitinophagia</taxon>
        <taxon>Chitinophagales</taxon>
        <taxon>Chitinophagaceae</taxon>
        <taxon>Chitinophaga</taxon>
    </lineage>
</organism>
<reference evidence="1 2" key="1">
    <citation type="journal article" date="2013" name="Stand. Genomic Sci.">
        <title>Genomic Encyclopedia of Type Strains, Phase I: The one thousand microbial genomes (KMG-I) project.</title>
        <authorList>
            <person name="Kyrpides N.C."/>
            <person name="Woyke T."/>
            <person name="Eisen J.A."/>
            <person name="Garrity G."/>
            <person name="Lilburn T.G."/>
            <person name="Beck B.J."/>
            <person name="Whitman W.B."/>
            <person name="Hugenholtz P."/>
            <person name="Klenk H.P."/>
        </authorList>
    </citation>
    <scope>NUCLEOTIDE SEQUENCE [LARGE SCALE GENOMIC DNA]</scope>
    <source>
        <strain evidence="1 2">DSM 13484</strain>
    </source>
</reference>
<evidence type="ECO:0000313" key="1">
    <source>
        <dbReference type="EMBL" id="TWI90960.1"/>
    </source>
</evidence>
<proteinExistence type="predicted"/>
<gene>
    <name evidence="1" type="ORF">LX66_0321</name>
</gene>
<protein>
    <submittedName>
        <fullName evidence="1">Uncharacterized protein</fullName>
    </submittedName>
</protein>
<comment type="caution">
    <text evidence="1">The sequence shown here is derived from an EMBL/GenBank/DDBJ whole genome shotgun (WGS) entry which is preliminary data.</text>
</comment>